<sequence length="73" mass="8098">MHADLYSTCSPTAAQCDNQVVAWQSTSPAEWAQVPSRAARGILLFDTWDLTLSDSSLCTYLCFVKCKSVNKHE</sequence>
<proteinExistence type="predicted"/>
<organism evidence="1 2">
    <name type="scientific">Colobus angolensis palliatus</name>
    <name type="common">Peters' Angolan colobus</name>
    <dbReference type="NCBI Taxonomy" id="336983"/>
    <lineage>
        <taxon>Eukaryota</taxon>
        <taxon>Metazoa</taxon>
        <taxon>Chordata</taxon>
        <taxon>Craniata</taxon>
        <taxon>Vertebrata</taxon>
        <taxon>Euteleostomi</taxon>
        <taxon>Mammalia</taxon>
        <taxon>Eutheria</taxon>
        <taxon>Euarchontoglires</taxon>
        <taxon>Primates</taxon>
        <taxon>Haplorrhini</taxon>
        <taxon>Catarrhini</taxon>
        <taxon>Cercopithecidae</taxon>
        <taxon>Colobinae</taxon>
        <taxon>Colobus</taxon>
    </lineage>
</organism>
<dbReference type="OMA" id="EWAQVPS"/>
<dbReference type="AlphaFoldDB" id="A0A2K5JJV1"/>
<keyword evidence="2" id="KW-1185">Reference proteome</keyword>
<reference evidence="1" key="1">
    <citation type="submission" date="2025-08" db="UniProtKB">
        <authorList>
            <consortium name="Ensembl"/>
        </authorList>
    </citation>
    <scope>IDENTIFICATION</scope>
</reference>
<protein>
    <submittedName>
        <fullName evidence="1">Uncharacterized protein</fullName>
    </submittedName>
</protein>
<accession>A0A2K5JJV1</accession>
<dbReference type="Proteomes" id="UP000233080">
    <property type="component" value="Unassembled WGS sequence"/>
</dbReference>
<evidence type="ECO:0000313" key="1">
    <source>
        <dbReference type="Ensembl" id="ENSCANP00000029125.1"/>
    </source>
</evidence>
<name>A0A2K5JJV1_COLAP</name>
<dbReference type="Ensembl" id="ENSCANT00000052249.1">
    <property type="protein sequence ID" value="ENSCANP00000029125.1"/>
    <property type="gene ID" value="ENSCANG00000038114.1"/>
</dbReference>
<reference evidence="1" key="2">
    <citation type="submission" date="2025-09" db="UniProtKB">
        <authorList>
            <consortium name="Ensembl"/>
        </authorList>
    </citation>
    <scope>IDENTIFICATION</scope>
</reference>
<evidence type="ECO:0000313" key="2">
    <source>
        <dbReference type="Proteomes" id="UP000233080"/>
    </source>
</evidence>